<dbReference type="EMBL" id="JAJAPW010000021">
    <property type="protein sequence ID" value="MCB4800326.1"/>
    <property type="molecule type" value="Genomic_DNA"/>
</dbReference>
<dbReference type="AlphaFoldDB" id="A0A9X1I2S9"/>
<dbReference type="Proteomes" id="UP001139199">
    <property type="component" value="Unassembled WGS sequence"/>
</dbReference>
<organism evidence="2 3">
    <name type="scientific">Neotamlana laminarinivorans</name>
    <dbReference type="NCBI Taxonomy" id="2883124"/>
    <lineage>
        <taxon>Bacteria</taxon>
        <taxon>Pseudomonadati</taxon>
        <taxon>Bacteroidota</taxon>
        <taxon>Flavobacteriia</taxon>
        <taxon>Flavobacteriales</taxon>
        <taxon>Flavobacteriaceae</taxon>
        <taxon>Neotamlana</taxon>
    </lineage>
</organism>
<comment type="caution">
    <text evidence="2">The sequence shown here is derived from an EMBL/GenBank/DDBJ whole genome shotgun (WGS) entry which is preliminary data.</text>
</comment>
<feature type="signal peptide" evidence="1">
    <location>
        <begin position="1"/>
        <end position="18"/>
    </location>
</feature>
<proteinExistence type="predicted"/>
<protein>
    <submittedName>
        <fullName evidence="2">Uncharacterized protein</fullName>
    </submittedName>
</protein>
<gene>
    <name evidence="2" type="ORF">LG649_15875</name>
</gene>
<feature type="chain" id="PRO_5040914940" evidence="1">
    <location>
        <begin position="19"/>
        <end position="160"/>
    </location>
</feature>
<keyword evidence="3" id="KW-1185">Reference proteome</keyword>
<evidence type="ECO:0000313" key="3">
    <source>
        <dbReference type="Proteomes" id="UP001139199"/>
    </source>
</evidence>
<evidence type="ECO:0000313" key="2">
    <source>
        <dbReference type="EMBL" id="MCB4800326.1"/>
    </source>
</evidence>
<dbReference type="RefSeq" id="WP_226544801.1">
    <property type="nucleotide sequence ID" value="NZ_JAJAPW010000021.1"/>
</dbReference>
<name>A0A9X1I2S9_9FLAO</name>
<evidence type="ECO:0000256" key="1">
    <source>
        <dbReference type="SAM" id="SignalP"/>
    </source>
</evidence>
<reference evidence="2" key="1">
    <citation type="submission" date="2021-10" db="EMBL/GenBank/DDBJ databases">
        <title>Tamlana sargassums sp. nov., and Tamlana laminarinivorans sp. nov., two new bacteria isolated from the brown alga.</title>
        <authorList>
            <person name="Li J."/>
        </authorList>
    </citation>
    <scope>NUCLEOTIDE SEQUENCE</scope>
    <source>
        <strain evidence="2">PT2-4</strain>
    </source>
</reference>
<sequence>MRNIIFITIFLLSTICTAQNNDSIPESEKEYLELLNYTPKNFKIDLENKPSSEFLKTELNSIWKLKFAYELKDKLNDNEIKLLEDQINQLAVAYFLEKKPIIIESVGGYSGCPEQLVTSELNNETKVTILNFCSGGCIVNNKTEDFIRIFNNRTEKLLLN</sequence>
<accession>A0A9X1I2S9</accession>
<keyword evidence="1" id="KW-0732">Signal</keyword>